<dbReference type="GO" id="GO:0061710">
    <property type="term" value="F:L-threonylcarbamoyladenylate synthase"/>
    <property type="evidence" value="ECO:0007669"/>
    <property type="project" value="UniProtKB-EC"/>
</dbReference>
<protein>
    <recommendedName>
        <fullName evidence="4 13">Threonylcarbamoyl-AMP synthase</fullName>
        <shortName evidence="13">TC-AMP synthase</shortName>
        <ecNumber evidence="3 13">2.7.7.87</ecNumber>
    </recommendedName>
    <alternativeName>
        <fullName evidence="11 13">L-threonylcarbamoyladenylate synthase</fullName>
    </alternativeName>
</protein>
<dbReference type="Pfam" id="PF01300">
    <property type="entry name" value="Sua5_yciO_yrdC"/>
    <property type="match status" value="1"/>
</dbReference>
<dbReference type="Proteomes" id="UP000198312">
    <property type="component" value="Chromosome"/>
</dbReference>
<dbReference type="OrthoDB" id="9814580at2"/>
<dbReference type="GO" id="GO:0005737">
    <property type="term" value="C:cytoplasm"/>
    <property type="evidence" value="ECO:0007669"/>
    <property type="project" value="UniProtKB-SubCell"/>
</dbReference>
<reference evidence="16 17" key="1">
    <citation type="submission" date="2017-07" db="EMBL/GenBank/DDBJ databases">
        <title>Virgibacillus sp. LM2416.</title>
        <authorList>
            <person name="Tak E.J."/>
            <person name="Bae J.-W."/>
        </authorList>
    </citation>
    <scope>NUCLEOTIDE SEQUENCE [LARGE SCALE GENOMIC DNA]</scope>
    <source>
        <strain evidence="16 17">LM2416</strain>
    </source>
</reference>
<feature type="binding site" evidence="14">
    <location>
        <position position="238"/>
    </location>
    <ligand>
        <name>ATP</name>
        <dbReference type="ChEBI" id="CHEBI:30616"/>
    </ligand>
</feature>
<evidence type="ECO:0000256" key="3">
    <source>
        <dbReference type="ARBA" id="ARBA00012584"/>
    </source>
</evidence>
<proteinExistence type="inferred from homology"/>
<dbReference type="InterPro" id="IPR005145">
    <property type="entry name" value="Sua5_C"/>
</dbReference>
<feature type="binding site" evidence="14">
    <location>
        <position position="71"/>
    </location>
    <ligand>
        <name>L-threonine</name>
        <dbReference type="ChEBI" id="CHEBI:57926"/>
    </ligand>
</feature>
<organism evidence="16 17">
    <name type="scientific">Virgibacillus phasianinus</name>
    <dbReference type="NCBI Taxonomy" id="2017483"/>
    <lineage>
        <taxon>Bacteria</taxon>
        <taxon>Bacillati</taxon>
        <taxon>Bacillota</taxon>
        <taxon>Bacilli</taxon>
        <taxon>Bacillales</taxon>
        <taxon>Bacillaceae</taxon>
        <taxon>Virgibacillus</taxon>
    </lineage>
</organism>
<evidence type="ECO:0000259" key="15">
    <source>
        <dbReference type="PROSITE" id="PS51163"/>
    </source>
</evidence>
<keyword evidence="17" id="KW-1185">Reference proteome</keyword>
<evidence type="ECO:0000256" key="2">
    <source>
        <dbReference type="ARBA" id="ARBA00007663"/>
    </source>
</evidence>
<dbReference type="PANTHER" id="PTHR17490:SF16">
    <property type="entry name" value="THREONYLCARBAMOYL-AMP SYNTHASE"/>
    <property type="match status" value="1"/>
</dbReference>
<keyword evidence="10 13" id="KW-0067">ATP-binding</keyword>
<dbReference type="GO" id="GO:0006450">
    <property type="term" value="P:regulation of translational fidelity"/>
    <property type="evidence" value="ECO:0007669"/>
    <property type="project" value="TreeGrafter"/>
</dbReference>
<dbReference type="GO" id="GO:0005524">
    <property type="term" value="F:ATP binding"/>
    <property type="evidence" value="ECO:0007669"/>
    <property type="project" value="UniProtKB-UniRule"/>
</dbReference>
<dbReference type="KEGG" id="vil:CFK37_07810"/>
<dbReference type="FunFam" id="3.90.870.10:FF:000008">
    <property type="entry name" value="Threonylcarbamoyl-AMP synthase"/>
    <property type="match status" value="1"/>
</dbReference>
<feature type="binding site" evidence="14">
    <location>
        <position position="185"/>
    </location>
    <ligand>
        <name>L-threonine</name>
        <dbReference type="ChEBI" id="CHEBI:57926"/>
    </ligand>
</feature>
<evidence type="ECO:0000256" key="1">
    <source>
        <dbReference type="ARBA" id="ARBA00004496"/>
    </source>
</evidence>
<dbReference type="InterPro" id="IPR010923">
    <property type="entry name" value="T(6)A37_SUA5"/>
</dbReference>
<gene>
    <name evidence="16" type="ORF">CFK37_07810</name>
</gene>
<feature type="binding site" evidence="14">
    <location>
        <position position="39"/>
    </location>
    <ligand>
        <name>L-threonine</name>
        <dbReference type="ChEBI" id="CHEBI:57926"/>
    </ligand>
</feature>
<evidence type="ECO:0000256" key="10">
    <source>
        <dbReference type="ARBA" id="ARBA00022840"/>
    </source>
</evidence>
<dbReference type="PANTHER" id="PTHR17490">
    <property type="entry name" value="SUA5"/>
    <property type="match status" value="1"/>
</dbReference>
<dbReference type="FunFam" id="3.40.50.11030:FF:000001">
    <property type="entry name" value="Threonylcarbamoyl-AMP synthase"/>
    <property type="match status" value="1"/>
</dbReference>
<name>A0A220U2U0_9BACI</name>
<feature type="binding site" evidence="14">
    <location>
        <position position="66"/>
    </location>
    <ligand>
        <name>ATP</name>
        <dbReference type="ChEBI" id="CHEBI:30616"/>
    </ligand>
</feature>
<keyword evidence="6 13" id="KW-0808">Transferase</keyword>
<evidence type="ECO:0000313" key="17">
    <source>
        <dbReference type="Proteomes" id="UP000198312"/>
    </source>
</evidence>
<keyword evidence="5 13" id="KW-0963">Cytoplasm</keyword>
<evidence type="ECO:0000256" key="13">
    <source>
        <dbReference type="PIRNR" id="PIRNR004930"/>
    </source>
</evidence>
<evidence type="ECO:0000313" key="16">
    <source>
        <dbReference type="EMBL" id="ASK62073.1"/>
    </source>
</evidence>
<feature type="binding site" evidence="14">
    <location>
        <position position="125"/>
    </location>
    <ligand>
        <name>L-threonine</name>
        <dbReference type="ChEBI" id="CHEBI:57926"/>
    </ligand>
</feature>
<evidence type="ECO:0000256" key="14">
    <source>
        <dbReference type="PIRSR" id="PIRSR004930-1"/>
    </source>
</evidence>
<dbReference type="GO" id="GO:0000049">
    <property type="term" value="F:tRNA binding"/>
    <property type="evidence" value="ECO:0007669"/>
    <property type="project" value="TreeGrafter"/>
</dbReference>
<dbReference type="SUPFAM" id="SSF55821">
    <property type="entry name" value="YrdC/RibB"/>
    <property type="match status" value="1"/>
</dbReference>
<evidence type="ECO:0000256" key="7">
    <source>
        <dbReference type="ARBA" id="ARBA00022694"/>
    </source>
</evidence>
<dbReference type="RefSeq" id="WP_089061333.1">
    <property type="nucleotide sequence ID" value="NZ_CP022315.1"/>
</dbReference>
<comment type="subcellular location">
    <subcellularLocation>
        <location evidence="1 13">Cytoplasm</location>
    </subcellularLocation>
</comment>
<keyword evidence="7 13" id="KW-0819">tRNA processing</keyword>
<comment type="catalytic activity">
    <reaction evidence="12 13">
        <text>L-threonine + hydrogencarbonate + ATP = L-threonylcarbamoyladenylate + diphosphate + H2O</text>
        <dbReference type="Rhea" id="RHEA:36407"/>
        <dbReference type="ChEBI" id="CHEBI:15377"/>
        <dbReference type="ChEBI" id="CHEBI:17544"/>
        <dbReference type="ChEBI" id="CHEBI:30616"/>
        <dbReference type="ChEBI" id="CHEBI:33019"/>
        <dbReference type="ChEBI" id="CHEBI:57926"/>
        <dbReference type="ChEBI" id="CHEBI:73682"/>
        <dbReference type="EC" id="2.7.7.87"/>
    </reaction>
</comment>
<feature type="binding site" evidence="14">
    <location>
        <position position="155"/>
    </location>
    <ligand>
        <name>ATP</name>
        <dbReference type="ChEBI" id="CHEBI:30616"/>
    </ligand>
</feature>
<dbReference type="Gene3D" id="3.90.870.10">
    <property type="entry name" value="DHBP synthase"/>
    <property type="match status" value="1"/>
</dbReference>
<keyword evidence="8 13" id="KW-0548">Nucleotidyltransferase</keyword>
<accession>A0A220U2U0</accession>
<dbReference type="Pfam" id="PF03481">
    <property type="entry name" value="Sua5_C"/>
    <property type="match status" value="1"/>
</dbReference>
<dbReference type="GO" id="GO:0008033">
    <property type="term" value="P:tRNA processing"/>
    <property type="evidence" value="ECO:0007669"/>
    <property type="project" value="UniProtKB-KW"/>
</dbReference>
<dbReference type="InterPro" id="IPR006070">
    <property type="entry name" value="Sua5-like_dom"/>
</dbReference>
<feature type="binding site" evidence="14">
    <location>
        <position position="145"/>
    </location>
    <ligand>
        <name>L-threonine</name>
        <dbReference type="ChEBI" id="CHEBI:57926"/>
    </ligand>
</feature>
<evidence type="ECO:0000256" key="6">
    <source>
        <dbReference type="ARBA" id="ARBA00022679"/>
    </source>
</evidence>
<comment type="function">
    <text evidence="13">Required for the formation of a threonylcarbamoyl group on adenosine at position 37 (t(6)A37) in tRNAs that read codons beginning with adenine.</text>
</comment>
<evidence type="ECO:0000256" key="8">
    <source>
        <dbReference type="ARBA" id="ARBA00022695"/>
    </source>
</evidence>
<dbReference type="InterPro" id="IPR050156">
    <property type="entry name" value="TC-AMP_synthase_SUA5"/>
</dbReference>
<evidence type="ECO:0000256" key="5">
    <source>
        <dbReference type="ARBA" id="ARBA00022490"/>
    </source>
</evidence>
<evidence type="ECO:0000256" key="12">
    <source>
        <dbReference type="ARBA" id="ARBA00048366"/>
    </source>
</evidence>
<comment type="similarity">
    <text evidence="2 13">Belongs to the SUA5 family.</text>
</comment>
<dbReference type="InterPro" id="IPR038385">
    <property type="entry name" value="Sua5/YwlC_C"/>
</dbReference>
<dbReference type="PIRSF" id="PIRSF004930">
    <property type="entry name" value="Tln_factor_SUA5"/>
    <property type="match status" value="1"/>
</dbReference>
<feature type="binding site" evidence="14">
    <location>
        <position position="121"/>
    </location>
    <ligand>
        <name>ATP</name>
        <dbReference type="ChEBI" id="CHEBI:30616"/>
    </ligand>
</feature>
<dbReference type="PROSITE" id="PS51163">
    <property type="entry name" value="YRDC"/>
    <property type="match status" value="1"/>
</dbReference>
<keyword evidence="9 13" id="KW-0547">Nucleotide-binding</keyword>
<dbReference type="InterPro" id="IPR017945">
    <property type="entry name" value="DHBP_synth_RibB-like_a/b_dom"/>
</dbReference>
<feature type="binding site" evidence="14">
    <location>
        <position position="147"/>
    </location>
    <ligand>
        <name>ATP</name>
        <dbReference type="ChEBI" id="CHEBI:30616"/>
    </ligand>
</feature>
<dbReference type="Gene3D" id="3.40.50.11030">
    <property type="entry name" value="Threonylcarbamoyl-AMP synthase, C-terminal domain"/>
    <property type="match status" value="1"/>
</dbReference>
<feature type="domain" description="YrdC-like" evidence="15">
    <location>
        <begin position="17"/>
        <end position="203"/>
    </location>
</feature>
<dbReference type="AlphaFoldDB" id="A0A220U2U0"/>
<sequence>MTHTVRWNLHDNVQINNKEIREAAEFLRNGMTVAFPTETVYGLGADATSEDAVAKIFAAKGRPADNPLIAHVATKKQLTALVDNLPEKAETLMDVFSPGPITFVLPSNGTCADNVTAGLSTIGVRIPEHPVALQLLREADIPVAAPSANISGKPSPTTADHVWTDLNSKINGLLDGGPTGVGLESTVIDCTGEIPIILRPGGITLEQIEEVVGEVHVDKPQTNRTDKPKAPGMKYTHYAPEAPLWLVEGSVDKLQEIIDIERNNGRKVGVMASDETAEMLRADEKIQLGKQGNLAEVAINLYNALRTFKNGNIDLIICEAFPEENIGQAIMNRLKKAATKYVK</sequence>
<evidence type="ECO:0000256" key="4">
    <source>
        <dbReference type="ARBA" id="ARBA00015492"/>
    </source>
</evidence>
<feature type="binding site" evidence="14">
    <location>
        <position position="62"/>
    </location>
    <ligand>
        <name>ATP</name>
        <dbReference type="ChEBI" id="CHEBI:30616"/>
    </ligand>
</feature>
<dbReference type="NCBIfam" id="TIGR00057">
    <property type="entry name" value="L-threonylcarbamoyladenylate synthase"/>
    <property type="match status" value="1"/>
</dbReference>
<evidence type="ECO:0000256" key="11">
    <source>
        <dbReference type="ARBA" id="ARBA00029774"/>
    </source>
</evidence>
<dbReference type="GO" id="GO:0003725">
    <property type="term" value="F:double-stranded RNA binding"/>
    <property type="evidence" value="ECO:0007669"/>
    <property type="project" value="UniProtKB-UniRule"/>
</dbReference>
<dbReference type="EMBL" id="CP022315">
    <property type="protein sequence ID" value="ASK62073.1"/>
    <property type="molecule type" value="Genomic_DNA"/>
</dbReference>
<evidence type="ECO:0000256" key="9">
    <source>
        <dbReference type="ARBA" id="ARBA00022741"/>
    </source>
</evidence>
<dbReference type="EC" id="2.7.7.87" evidence="3 13"/>
<feature type="binding site" evidence="14">
    <location>
        <position position="199"/>
    </location>
    <ligand>
        <name>ATP</name>
        <dbReference type="ChEBI" id="CHEBI:30616"/>
    </ligand>
</feature>